<dbReference type="PANTHER" id="PTHR14024">
    <property type="entry name" value="PERILIPIN"/>
    <property type="match status" value="1"/>
</dbReference>
<dbReference type="GeneTree" id="ENSGT00950000182920"/>
<reference evidence="4" key="2">
    <citation type="submission" date="2025-09" db="UniProtKB">
        <authorList>
            <consortium name="Ensembl"/>
        </authorList>
    </citation>
    <scope>IDENTIFICATION</scope>
</reference>
<protein>
    <submittedName>
        <fullName evidence="4">Uncharacterized protein</fullName>
    </submittedName>
</protein>
<evidence type="ECO:0000256" key="3">
    <source>
        <dbReference type="ARBA" id="ARBA00022677"/>
    </source>
</evidence>
<comment type="subcellular location">
    <subcellularLocation>
        <location evidence="1">Lipid droplet</location>
    </subcellularLocation>
</comment>
<accession>A0A3Q3N4E8</accession>
<dbReference type="Ensembl" id="ENSMAMT00000027866.2">
    <property type="protein sequence ID" value="ENSMAMP00000027159.1"/>
    <property type="gene ID" value="ENSMAMG00000018266.2"/>
</dbReference>
<dbReference type="GO" id="GO:0019915">
    <property type="term" value="P:lipid storage"/>
    <property type="evidence" value="ECO:0007669"/>
    <property type="project" value="TreeGrafter"/>
</dbReference>
<organism evidence="4 5">
    <name type="scientific">Mastacembelus armatus</name>
    <name type="common">zig-zag eel</name>
    <dbReference type="NCBI Taxonomy" id="205130"/>
    <lineage>
        <taxon>Eukaryota</taxon>
        <taxon>Metazoa</taxon>
        <taxon>Chordata</taxon>
        <taxon>Craniata</taxon>
        <taxon>Vertebrata</taxon>
        <taxon>Euteleostomi</taxon>
        <taxon>Actinopterygii</taxon>
        <taxon>Neopterygii</taxon>
        <taxon>Teleostei</taxon>
        <taxon>Neoteleostei</taxon>
        <taxon>Acanthomorphata</taxon>
        <taxon>Anabantaria</taxon>
        <taxon>Synbranchiformes</taxon>
        <taxon>Mastacembelidae</taxon>
        <taxon>Mastacembelus</taxon>
    </lineage>
</organism>
<evidence type="ECO:0000313" key="5">
    <source>
        <dbReference type="Proteomes" id="UP000261640"/>
    </source>
</evidence>
<dbReference type="Pfam" id="PF03036">
    <property type="entry name" value="Perilipin"/>
    <property type="match status" value="1"/>
</dbReference>
<dbReference type="InterPro" id="IPR004279">
    <property type="entry name" value="Perilipin"/>
</dbReference>
<sequence length="158" mass="17713">FSAVFLQKVPSAAARVAKLPVVSSVCSKLLVLYTDTKRSHPNLKSVCEVLENSVTGLGSAACDRVSPVIVKLEPQISIANDVACKSLDWLETTFPVIHAPTEEVSFPFSLLNELQIPYLMYFLKKNKKRKARNMFLFFCLSPRLLPVPRARSMRSRML</sequence>
<dbReference type="InParanoid" id="A0A3Q3N4E8"/>
<dbReference type="GO" id="GO:0010890">
    <property type="term" value="P:positive regulation of triglyceride storage"/>
    <property type="evidence" value="ECO:0007669"/>
    <property type="project" value="TreeGrafter"/>
</dbReference>
<comment type="similarity">
    <text evidence="2">Belongs to the perilipin family.</text>
</comment>
<keyword evidence="3" id="KW-0551">Lipid droplet</keyword>
<evidence type="ECO:0000256" key="1">
    <source>
        <dbReference type="ARBA" id="ARBA00004502"/>
    </source>
</evidence>
<name>A0A3Q3N4E8_9TELE</name>
<dbReference type="STRING" id="205130.ENSMAMP00000027159"/>
<proteinExistence type="inferred from homology"/>
<dbReference type="GO" id="GO:0005811">
    <property type="term" value="C:lipid droplet"/>
    <property type="evidence" value="ECO:0007669"/>
    <property type="project" value="UniProtKB-SubCell"/>
</dbReference>
<dbReference type="AlphaFoldDB" id="A0A3Q3N4E8"/>
<dbReference type="Proteomes" id="UP000261640">
    <property type="component" value="Unplaced"/>
</dbReference>
<evidence type="ECO:0000313" key="4">
    <source>
        <dbReference type="Ensembl" id="ENSMAMP00000027159.1"/>
    </source>
</evidence>
<reference evidence="4" key="1">
    <citation type="submission" date="2025-08" db="UniProtKB">
        <authorList>
            <consortium name="Ensembl"/>
        </authorList>
    </citation>
    <scope>IDENTIFICATION</scope>
</reference>
<dbReference type="GO" id="GO:0005829">
    <property type="term" value="C:cytosol"/>
    <property type="evidence" value="ECO:0007669"/>
    <property type="project" value="TreeGrafter"/>
</dbReference>
<evidence type="ECO:0000256" key="2">
    <source>
        <dbReference type="ARBA" id="ARBA00006311"/>
    </source>
</evidence>
<keyword evidence="5" id="KW-1185">Reference proteome</keyword>
<dbReference type="PANTHER" id="PTHR14024:SF49">
    <property type="entry name" value="LIPID STORAGE DROPLETS SURFACE-BINDING PROTEIN 1"/>
    <property type="match status" value="1"/>
</dbReference>